<evidence type="ECO:0000256" key="1">
    <source>
        <dbReference type="ARBA" id="ARBA00022649"/>
    </source>
</evidence>
<dbReference type="EMBL" id="DXAV01000051">
    <property type="protein sequence ID" value="HIZ91678.1"/>
    <property type="molecule type" value="Genomic_DNA"/>
</dbReference>
<dbReference type="AlphaFoldDB" id="A0A9D2GXB0"/>
<reference evidence="2" key="2">
    <citation type="submission" date="2021-04" db="EMBL/GenBank/DDBJ databases">
        <authorList>
            <person name="Gilroy R."/>
        </authorList>
    </citation>
    <scope>NUCLEOTIDE SEQUENCE</scope>
    <source>
        <strain evidence="2">CHK118-2852</strain>
    </source>
</reference>
<proteinExistence type="predicted"/>
<dbReference type="InterPro" id="IPR007712">
    <property type="entry name" value="RelE/ParE_toxin"/>
</dbReference>
<reference evidence="2" key="1">
    <citation type="journal article" date="2021" name="PeerJ">
        <title>Extensive microbial diversity within the chicken gut microbiome revealed by metagenomics and culture.</title>
        <authorList>
            <person name="Gilroy R."/>
            <person name="Ravi A."/>
            <person name="Getino M."/>
            <person name="Pursley I."/>
            <person name="Horton D.L."/>
            <person name="Alikhan N.F."/>
            <person name="Baker D."/>
            <person name="Gharbi K."/>
            <person name="Hall N."/>
            <person name="Watson M."/>
            <person name="Adriaenssens E.M."/>
            <person name="Foster-Nyarko E."/>
            <person name="Jarju S."/>
            <person name="Secka A."/>
            <person name="Antonio M."/>
            <person name="Oren A."/>
            <person name="Chaudhuri R.R."/>
            <person name="La Ragione R."/>
            <person name="Hildebrand F."/>
            <person name="Pallen M.J."/>
        </authorList>
    </citation>
    <scope>NUCLEOTIDE SEQUENCE</scope>
    <source>
        <strain evidence="2">CHK118-2852</strain>
    </source>
</reference>
<organism evidence="2 3">
    <name type="scientific">Candidatus Bacteroides merdavium</name>
    <dbReference type="NCBI Taxonomy" id="2838472"/>
    <lineage>
        <taxon>Bacteria</taxon>
        <taxon>Pseudomonadati</taxon>
        <taxon>Bacteroidota</taxon>
        <taxon>Bacteroidia</taxon>
        <taxon>Bacteroidales</taxon>
        <taxon>Bacteroidaceae</taxon>
        <taxon>Bacteroides</taxon>
    </lineage>
</organism>
<dbReference type="InterPro" id="IPR035093">
    <property type="entry name" value="RelE/ParE_toxin_dom_sf"/>
</dbReference>
<gene>
    <name evidence="2" type="ORF">H9807_06130</name>
</gene>
<evidence type="ECO:0000313" key="3">
    <source>
        <dbReference type="Proteomes" id="UP000824108"/>
    </source>
</evidence>
<sequence length="105" mass="12503">MEGEYNLIVSPRAEQRLDALLDFLLNEWGFRVQQNFLDDFQHCISIIRRNPYSFPVTLQDKSIRQCVVTPQNKLYYTVQNRDIIILSLEDTRMNPNKVWNQLQAD</sequence>
<comment type="caution">
    <text evidence="2">The sequence shown here is derived from an EMBL/GenBank/DDBJ whole genome shotgun (WGS) entry which is preliminary data.</text>
</comment>
<dbReference type="Gene3D" id="3.30.2310.20">
    <property type="entry name" value="RelE-like"/>
    <property type="match status" value="1"/>
</dbReference>
<keyword evidence="1" id="KW-1277">Toxin-antitoxin system</keyword>
<name>A0A9D2GXB0_9BACE</name>
<dbReference type="Pfam" id="PF05016">
    <property type="entry name" value="ParE_toxin"/>
    <property type="match status" value="1"/>
</dbReference>
<dbReference type="Proteomes" id="UP000824108">
    <property type="component" value="Unassembled WGS sequence"/>
</dbReference>
<accession>A0A9D2GXB0</accession>
<evidence type="ECO:0000313" key="2">
    <source>
        <dbReference type="EMBL" id="HIZ91678.1"/>
    </source>
</evidence>
<protein>
    <submittedName>
        <fullName evidence="2">Type II toxin-antitoxin system RelE/ParE family toxin</fullName>
    </submittedName>
</protein>